<protein>
    <submittedName>
        <fullName evidence="1">Uncharacterized protein</fullName>
    </submittedName>
</protein>
<proteinExistence type="predicted"/>
<organism evidence="1 2">
    <name type="scientific">Ilyodon furcidens</name>
    <name type="common">goldbreast splitfin</name>
    <dbReference type="NCBI Taxonomy" id="33524"/>
    <lineage>
        <taxon>Eukaryota</taxon>
        <taxon>Metazoa</taxon>
        <taxon>Chordata</taxon>
        <taxon>Craniata</taxon>
        <taxon>Vertebrata</taxon>
        <taxon>Euteleostomi</taxon>
        <taxon>Actinopterygii</taxon>
        <taxon>Neopterygii</taxon>
        <taxon>Teleostei</taxon>
        <taxon>Neoteleostei</taxon>
        <taxon>Acanthomorphata</taxon>
        <taxon>Ovalentaria</taxon>
        <taxon>Atherinomorphae</taxon>
        <taxon>Cyprinodontiformes</taxon>
        <taxon>Goodeidae</taxon>
        <taxon>Ilyodon</taxon>
    </lineage>
</organism>
<name>A0ABV0TL37_9TELE</name>
<dbReference type="EMBL" id="JAHRIQ010037522">
    <property type="protein sequence ID" value="MEQ2233640.1"/>
    <property type="molecule type" value="Genomic_DNA"/>
</dbReference>
<accession>A0ABV0TL37</accession>
<comment type="caution">
    <text evidence="1">The sequence shown here is derived from an EMBL/GenBank/DDBJ whole genome shotgun (WGS) entry which is preliminary data.</text>
</comment>
<sequence>MVLWMTQFGPSFSWRTDGFTLTLQYFEEIMVYSMTSRCPGPVAAEQAHIITPPPPCLLGLVFSNMELCVTVKPHCRNLMFLLVLEDLGIFKGKLGTWMSGDA</sequence>
<evidence type="ECO:0000313" key="2">
    <source>
        <dbReference type="Proteomes" id="UP001482620"/>
    </source>
</evidence>
<gene>
    <name evidence="1" type="ORF">ILYODFUR_023840</name>
</gene>
<dbReference type="Proteomes" id="UP001482620">
    <property type="component" value="Unassembled WGS sequence"/>
</dbReference>
<evidence type="ECO:0000313" key="1">
    <source>
        <dbReference type="EMBL" id="MEQ2233640.1"/>
    </source>
</evidence>
<reference evidence="1 2" key="1">
    <citation type="submission" date="2021-06" db="EMBL/GenBank/DDBJ databases">
        <authorList>
            <person name="Palmer J.M."/>
        </authorList>
    </citation>
    <scope>NUCLEOTIDE SEQUENCE [LARGE SCALE GENOMIC DNA]</scope>
    <source>
        <strain evidence="2">if_2019</strain>
        <tissue evidence="1">Muscle</tissue>
    </source>
</reference>
<keyword evidence="2" id="KW-1185">Reference proteome</keyword>